<name>A0A391NWN8_9EUKA</name>
<dbReference type="EMBL" id="BDIP01004063">
    <property type="protein sequence ID" value="GCA63568.1"/>
    <property type="molecule type" value="Genomic_DNA"/>
</dbReference>
<keyword evidence="1" id="KW-0472">Membrane</keyword>
<keyword evidence="1" id="KW-0812">Transmembrane</keyword>
<sequence>MWTISGAPSLHIGVHTHPPTMGKGCAVCCLMLTLSFMACVVGGTFGLFMLYKADSDL</sequence>
<keyword evidence="3" id="KW-1185">Reference proteome</keyword>
<evidence type="ECO:0000313" key="2">
    <source>
        <dbReference type="EMBL" id="GCA63568.1"/>
    </source>
</evidence>
<comment type="caution">
    <text evidence="2">The sequence shown here is derived from an EMBL/GenBank/DDBJ whole genome shotgun (WGS) entry which is preliminary data.</text>
</comment>
<gene>
    <name evidence="2" type="ORF">KIPB_010678</name>
</gene>
<evidence type="ECO:0000256" key="1">
    <source>
        <dbReference type="SAM" id="Phobius"/>
    </source>
</evidence>
<proteinExistence type="predicted"/>
<organism evidence="2 3">
    <name type="scientific">Kipferlia bialata</name>
    <dbReference type="NCBI Taxonomy" id="797122"/>
    <lineage>
        <taxon>Eukaryota</taxon>
        <taxon>Metamonada</taxon>
        <taxon>Carpediemonas-like organisms</taxon>
        <taxon>Kipferlia</taxon>
    </lineage>
</organism>
<feature type="non-terminal residue" evidence="2">
    <location>
        <position position="57"/>
    </location>
</feature>
<reference evidence="2 3" key="1">
    <citation type="journal article" date="2018" name="PLoS ONE">
        <title>The draft genome of Kipferlia bialata reveals reductive genome evolution in fornicate parasites.</title>
        <authorList>
            <person name="Tanifuji G."/>
            <person name="Takabayashi S."/>
            <person name="Kume K."/>
            <person name="Takagi M."/>
            <person name="Nakayama T."/>
            <person name="Kamikawa R."/>
            <person name="Inagaki Y."/>
            <person name="Hashimoto T."/>
        </authorList>
    </citation>
    <scope>NUCLEOTIDE SEQUENCE [LARGE SCALE GENOMIC DNA]</scope>
    <source>
        <strain evidence="2">NY0173</strain>
    </source>
</reference>
<feature type="transmembrane region" description="Helical" evidence="1">
    <location>
        <begin position="25"/>
        <end position="51"/>
    </location>
</feature>
<evidence type="ECO:0000313" key="3">
    <source>
        <dbReference type="Proteomes" id="UP000265618"/>
    </source>
</evidence>
<protein>
    <submittedName>
        <fullName evidence="2">Uncharacterized protein</fullName>
    </submittedName>
</protein>
<dbReference type="Proteomes" id="UP000265618">
    <property type="component" value="Unassembled WGS sequence"/>
</dbReference>
<keyword evidence="1" id="KW-1133">Transmembrane helix</keyword>
<accession>A0A391NWN8</accession>
<dbReference type="AlphaFoldDB" id="A0A391NWN8"/>